<keyword evidence="1" id="KW-0808">Transferase</keyword>
<organism evidence="3 4">
    <name type="scientific">Kurthia sibirica</name>
    <dbReference type="NCBI Taxonomy" id="202750"/>
    <lineage>
        <taxon>Bacteria</taxon>
        <taxon>Bacillati</taxon>
        <taxon>Bacillota</taxon>
        <taxon>Bacilli</taxon>
        <taxon>Bacillales</taxon>
        <taxon>Caryophanaceae</taxon>
        <taxon>Kurthia</taxon>
    </lineage>
</organism>
<keyword evidence="4" id="KW-1185">Reference proteome</keyword>
<evidence type="ECO:0000256" key="1">
    <source>
        <dbReference type="ARBA" id="ARBA00022679"/>
    </source>
</evidence>
<name>A0A2U3ALQ2_9BACL</name>
<dbReference type="SUPFAM" id="SSF54637">
    <property type="entry name" value="Thioesterase/thiol ester dehydrase-isomerase"/>
    <property type="match status" value="1"/>
</dbReference>
<dbReference type="PANTHER" id="PTHR10982:SF21">
    <property type="entry name" value="FATTY ACID SYNTHASE SUBUNIT BETA"/>
    <property type="match status" value="1"/>
</dbReference>
<dbReference type="CDD" id="cd03441">
    <property type="entry name" value="R_hydratase_like"/>
    <property type="match status" value="1"/>
</dbReference>
<dbReference type="AlphaFoldDB" id="A0A2U3ALQ2"/>
<evidence type="ECO:0000259" key="2">
    <source>
        <dbReference type="Pfam" id="PF01575"/>
    </source>
</evidence>
<dbReference type="RefSeq" id="WP_109306067.1">
    <property type="nucleotide sequence ID" value="NZ_BJUF01000026.1"/>
</dbReference>
<dbReference type="PANTHER" id="PTHR10982">
    <property type="entry name" value="MALONYL COA-ACYL CARRIER PROTEIN TRANSACYLASE"/>
    <property type="match status" value="1"/>
</dbReference>
<accession>A0A2U3ALQ2</accession>
<dbReference type="Gene3D" id="3.10.129.10">
    <property type="entry name" value="Hotdog Thioesterase"/>
    <property type="match status" value="1"/>
</dbReference>
<dbReference type="InterPro" id="IPR002539">
    <property type="entry name" value="MaoC-like_dom"/>
</dbReference>
<dbReference type="GO" id="GO:0016740">
    <property type="term" value="F:transferase activity"/>
    <property type="evidence" value="ECO:0007669"/>
    <property type="project" value="UniProtKB-KW"/>
</dbReference>
<dbReference type="OrthoDB" id="9801625at2"/>
<evidence type="ECO:0000313" key="4">
    <source>
        <dbReference type="Proteomes" id="UP000245938"/>
    </source>
</evidence>
<proteinExistence type="predicted"/>
<comment type="caution">
    <text evidence="3">The sequence shown here is derived from an EMBL/GenBank/DDBJ whole genome shotgun (WGS) entry which is preliminary data.</text>
</comment>
<reference evidence="3 4" key="1">
    <citation type="submission" date="2018-05" db="EMBL/GenBank/DDBJ databases">
        <title>Kurthia sibirica genome sequence.</title>
        <authorList>
            <person name="Maclea K.S."/>
            <person name="Goen A.E."/>
        </authorList>
    </citation>
    <scope>NUCLEOTIDE SEQUENCE [LARGE SCALE GENOMIC DNA]</scope>
    <source>
        <strain evidence="3 4">ATCC 49154</strain>
    </source>
</reference>
<sequence>MIHNVSLGTITQQLIDDYATVSTDNNPIHLDKVYAIENGLPSTIAHGMLIMGLMVKALEEKIAPPYTITTYDVRFKAMVLTNDRLRVELEQMIDPQIYAIHTYNQHGEMVITGEVTLDFS</sequence>
<dbReference type="InterPro" id="IPR050830">
    <property type="entry name" value="Fungal_FAS"/>
</dbReference>
<dbReference type="Proteomes" id="UP000245938">
    <property type="component" value="Unassembled WGS sequence"/>
</dbReference>
<dbReference type="InterPro" id="IPR029069">
    <property type="entry name" value="HotDog_dom_sf"/>
</dbReference>
<feature type="domain" description="MaoC-like" evidence="2">
    <location>
        <begin position="9"/>
        <end position="91"/>
    </location>
</feature>
<protein>
    <recommendedName>
        <fullName evidence="2">MaoC-like domain-containing protein</fullName>
    </recommendedName>
</protein>
<dbReference type="EMBL" id="QFVR01000009">
    <property type="protein sequence ID" value="PWI25437.1"/>
    <property type="molecule type" value="Genomic_DNA"/>
</dbReference>
<evidence type="ECO:0000313" key="3">
    <source>
        <dbReference type="EMBL" id="PWI25437.1"/>
    </source>
</evidence>
<dbReference type="Pfam" id="PF01575">
    <property type="entry name" value="MaoC_dehydratas"/>
    <property type="match status" value="1"/>
</dbReference>
<gene>
    <name evidence="3" type="ORF">DEX24_08860</name>
</gene>